<protein>
    <recommendedName>
        <fullName evidence="4">Group-specific protein</fullName>
    </recommendedName>
</protein>
<evidence type="ECO:0008006" key="4">
    <source>
        <dbReference type="Google" id="ProtNLM"/>
    </source>
</evidence>
<keyword evidence="1" id="KW-1133">Transmembrane helix</keyword>
<evidence type="ECO:0000256" key="1">
    <source>
        <dbReference type="SAM" id="Phobius"/>
    </source>
</evidence>
<keyword evidence="1" id="KW-0472">Membrane</keyword>
<gene>
    <name evidence="2" type="ORF">COK05_29360</name>
</gene>
<name>A0A2B2L1D0_BACCE</name>
<dbReference type="Proteomes" id="UP000224386">
    <property type="component" value="Unassembled WGS sequence"/>
</dbReference>
<evidence type="ECO:0000313" key="3">
    <source>
        <dbReference type="Proteomes" id="UP000224386"/>
    </source>
</evidence>
<dbReference type="AlphaFoldDB" id="A0A2B2L1D0"/>
<organism evidence="2 3">
    <name type="scientific">Bacillus cereus</name>
    <dbReference type="NCBI Taxonomy" id="1396"/>
    <lineage>
        <taxon>Bacteria</taxon>
        <taxon>Bacillati</taxon>
        <taxon>Bacillota</taxon>
        <taxon>Bacilli</taxon>
        <taxon>Bacillales</taxon>
        <taxon>Bacillaceae</taxon>
        <taxon>Bacillus</taxon>
        <taxon>Bacillus cereus group</taxon>
    </lineage>
</organism>
<feature type="transmembrane region" description="Helical" evidence="1">
    <location>
        <begin position="65"/>
        <end position="89"/>
    </location>
</feature>
<keyword evidence="1" id="KW-0812">Transmembrane</keyword>
<accession>A0A2B2L1D0</accession>
<reference evidence="2 3" key="1">
    <citation type="submission" date="2017-09" db="EMBL/GenBank/DDBJ databases">
        <title>Large-scale bioinformatics analysis of Bacillus genomes uncovers conserved roles of natural products in bacterial physiology.</title>
        <authorList>
            <consortium name="Agbiome Team Llc"/>
            <person name="Bleich R.M."/>
            <person name="Grubbs K.J."/>
            <person name="Santa Maria K.C."/>
            <person name="Allen S.E."/>
            <person name="Farag S."/>
            <person name="Shank E.A."/>
            <person name="Bowers A."/>
        </authorList>
    </citation>
    <scope>NUCLEOTIDE SEQUENCE [LARGE SCALE GENOMIC DNA]</scope>
    <source>
        <strain evidence="2 3">AFS070861</strain>
    </source>
</reference>
<dbReference type="EMBL" id="NVAP01000080">
    <property type="protein sequence ID" value="PFQ37323.1"/>
    <property type="molecule type" value="Genomic_DNA"/>
</dbReference>
<sequence>MKERHMLLSYLFFSIAVIAVIIEYLFIASYFFYSYYLKYILMIEIMCPILGIVLAIFGKSGPPKIIAIILNSLYFMLFSSLALLNLWIITFGK</sequence>
<comment type="caution">
    <text evidence="2">The sequence shown here is derived from an EMBL/GenBank/DDBJ whole genome shotgun (WGS) entry which is preliminary data.</text>
</comment>
<feature type="transmembrane region" description="Helical" evidence="1">
    <location>
        <begin position="39"/>
        <end position="58"/>
    </location>
</feature>
<feature type="transmembrane region" description="Helical" evidence="1">
    <location>
        <begin position="7"/>
        <end position="33"/>
    </location>
</feature>
<proteinExistence type="predicted"/>
<evidence type="ECO:0000313" key="2">
    <source>
        <dbReference type="EMBL" id="PFQ37323.1"/>
    </source>
</evidence>